<dbReference type="AlphaFoldDB" id="A0A5C5FUJ2"/>
<gene>
    <name evidence="2" type="ORF">DMC30DRAFT_398083</name>
</gene>
<feature type="non-terminal residue" evidence="2">
    <location>
        <position position="1"/>
    </location>
</feature>
<proteinExistence type="predicted"/>
<feature type="region of interest" description="Disordered" evidence="1">
    <location>
        <begin position="169"/>
        <end position="191"/>
    </location>
</feature>
<feature type="compositionally biased region" description="Basic and acidic residues" evidence="1">
    <location>
        <begin position="123"/>
        <end position="135"/>
    </location>
</feature>
<sequence>ARTGHRTDPFDLSSTRVASTSPLPALLDQGIESGLFDHCSNQPLPPLVDYCSTHPPSTHPPSTSSHATAALSLPRLASRPPSPPRLASPGSYSAYLGAVERMLPSSRVETTHRAVSKSSLCAERMRGGGRRESRGGEQQGDTLVSSGRGRTAARERRAYLYTHKVRATRCERRGESRESGQCEESVSARGS</sequence>
<accession>A0A5C5FUJ2</accession>
<dbReference type="EMBL" id="SOZI01000070">
    <property type="protein sequence ID" value="TNY20335.1"/>
    <property type="molecule type" value="Genomic_DNA"/>
</dbReference>
<organism evidence="2 3">
    <name type="scientific">Rhodotorula diobovata</name>
    <dbReference type="NCBI Taxonomy" id="5288"/>
    <lineage>
        <taxon>Eukaryota</taxon>
        <taxon>Fungi</taxon>
        <taxon>Dikarya</taxon>
        <taxon>Basidiomycota</taxon>
        <taxon>Pucciniomycotina</taxon>
        <taxon>Microbotryomycetes</taxon>
        <taxon>Sporidiobolales</taxon>
        <taxon>Sporidiobolaceae</taxon>
        <taxon>Rhodotorula</taxon>
    </lineage>
</organism>
<reference evidence="2 3" key="1">
    <citation type="submission" date="2019-03" db="EMBL/GenBank/DDBJ databases">
        <title>Rhodosporidium diobovatum UCD-FST 08-225 genome sequencing, assembly, and annotation.</title>
        <authorList>
            <person name="Fakankun I.U."/>
            <person name="Fristensky B."/>
            <person name="Levin D.B."/>
        </authorList>
    </citation>
    <scope>NUCLEOTIDE SEQUENCE [LARGE SCALE GENOMIC DNA]</scope>
    <source>
        <strain evidence="2 3">UCD-FST 08-225</strain>
    </source>
</reference>
<evidence type="ECO:0000313" key="3">
    <source>
        <dbReference type="Proteomes" id="UP000311382"/>
    </source>
</evidence>
<dbReference type="Proteomes" id="UP000311382">
    <property type="component" value="Unassembled WGS sequence"/>
</dbReference>
<protein>
    <submittedName>
        <fullName evidence="2">Uncharacterized protein</fullName>
    </submittedName>
</protein>
<keyword evidence="3" id="KW-1185">Reference proteome</keyword>
<feature type="compositionally biased region" description="Basic and acidic residues" evidence="1">
    <location>
        <begin position="169"/>
        <end position="180"/>
    </location>
</feature>
<name>A0A5C5FUJ2_9BASI</name>
<comment type="caution">
    <text evidence="2">The sequence shown here is derived from an EMBL/GenBank/DDBJ whole genome shotgun (WGS) entry which is preliminary data.</text>
</comment>
<feature type="region of interest" description="Disordered" evidence="1">
    <location>
        <begin position="107"/>
        <end position="157"/>
    </location>
</feature>
<evidence type="ECO:0000256" key="1">
    <source>
        <dbReference type="SAM" id="MobiDB-lite"/>
    </source>
</evidence>
<evidence type="ECO:0000313" key="2">
    <source>
        <dbReference type="EMBL" id="TNY20335.1"/>
    </source>
</evidence>